<dbReference type="OrthoDB" id="9974971at2"/>
<dbReference type="EMBL" id="ADLD01000011">
    <property type="protein sequence ID" value="EHB92310.1"/>
    <property type="molecule type" value="Genomic_DNA"/>
</dbReference>
<dbReference type="Gene3D" id="2.60.40.1820">
    <property type="match status" value="1"/>
</dbReference>
<gene>
    <name evidence="1" type="ORF">HMPREF9450_01175</name>
</gene>
<reference evidence="1 2" key="1">
    <citation type="submission" date="2011-08" db="EMBL/GenBank/DDBJ databases">
        <title>The Genome Sequence of Alistipes indistinctus YIT 12060.</title>
        <authorList>
            <consortium name="The Broad Institute Genome Sequencing Platform"/>
            <person name="Earl A."/>
            <person name="Ward D."/>
            <person name="Feldgarden M."/>
            <person name="Gevers D."/>
            <person name="Morotomi M."/>
            <person name="Young S.K."/>
            <person name="Zeng Q."/>
            <person name="Gargeya S."/>
            <person name="Fitzgerald M."/>
            <person name="Haas B."/>
            <person name="Abouelleil A."/>
            <person name="Alvarado L."/>
            <person name="Arachchi H.M."/>
            <person name="Berlin A."/>
            <person name="Brown A."/>
            <person name="Chapman S.B."/>
            <person name="Chen Z."/>
            <person name="Dunbar C."/>
            <person name="Freedman E."/>
            <person name="Gearin G."/>
            <person name="Gellesch M."/>
            <person name="Goldberg J."/>
            <person name="Griggs A."/>
            <person name="Gujja S."/>
            <person name="Heiman D."/>
            <person name="Howarth C."/>
            <person name="Larson L."/>
            <person name="Lui A."/>
            <person name="MacDonald P.J.P."/>
            <person name="Montmayeur A."/>
            <person name="Murphy C."/>
            <person name="Neiman D."/>
            <person name="Pearson M."/>
            <person name="Priest M."/>
            <person name="Roberts A."/>
            <person name="Saif S."/>
            <person name="Shea T."/>
            <person name="Shenoy N."/>
            <person name="Sisk P."/>
            <person name="Stolte C."/>
            <person name="Sykes S."/>
            <person name="Wortman J."/>
            <person name="Nusbaum C."/>
            <person name="Birren B."/>
        </authorList>
    </citation>
    <scope>NUCLEOTIDE SEQUENCE [LARGE SCALE GENOMIC DNA]</scope>
    <source>
        <strain evidence="1 2">YIT 12060</strain>
    </source>
</reference>
<dbReference type="STRING" id="742725.HMPREF9450_01175"/>
<protein>
    <recommendedName>
        <fullName evidence="3">Late embryogenesis abundant protein LEA-2 subgroup domain-containing protein</fullName>
    </recommendedName>
</protein>
<dbReference type="PATRIC" id="fig|742725.3.peg.1245"/>
<name>G5H8B5_9BACT</name>
<dbReference type="PROSITE" id="PS51257">
    <property type="entry name" value="PROKAR_LIPOPROTEIN"/>
    <property type="match status" value="1"/>
</dbReference>
<dbReference type="GeneID" id="92815796"/>
<sequence>MKKLLLLAALGAVTLLGSCIRPEKLSFEGIESIQVKGATTSQVGIDLGIKATNASGSNLTLTDMQLTISKEGRRIVDIVLRDKARLPRKSSGVMTLPLAIRFDGPLGALGVYSAFSKGLQNTTLSGYVTARAGWGKKKIEIPEMPLDQMARQFGFDPAELLKNM</sequence>
<dbReference type="Proteomes" id="UP000006008">
    <property type="component" value="Unassembled WGS sequence"/>
</dbReference>
<evidence type="ECO:0000313" key="2">
    <source>
        <dbReference type="Proteomes" id="UP000006008"/>
    </source>
</evidence>
<evidence type="ECO:0000313" key="1">
    <source>
        <dbReference type="EMBL" id="EHB92310.1"/>
    </source>
</evidence>
<dbReference type="AlphaFoldDB" id="G5H8B5"/>
<dbReference type="HOGENOM" id="CLU_1615548_0_0_10"/>
<dbReference type="RefSeq" id="WP_009133981.1">
    <property type="nucleotide sequence ID" value="NZ_CP102250.1"/>
</dbReference>
<organism evidence="1 2">
    <name type="scientific">Alistipes indistinctus YIT 12060</name>
    <dbReference type="NCBI Taxonomy" id="742725"/>
    <lineage>
        <taxon>Bacteria</taxon>
        <taxon>Pseudomonadati</taxon>
        <taxon>Bacteroidota</taxon>
        <taxon>Bacteroidia</taxon>
        <taxon>Bacteroidales</taxon>
        <taxon>Rikenellaceae</taxon>
        <taxon>Alistipes</taxon>
    </lineage>
</organism>
<evidence type="ECO:0008006" key="3">
    <source>
        <dbReference type="Google" id="ProtNLM"/>
    </source>
</evidence>
<accession>G5H8B5</accession>
<keyword evidence="2" id="KW-1185">Reference proteome</keyword>
<comment type="caution">
    <text evidence="1">The sequence shown here is derived from an EMBL/GenBank/DDBJ whole genome shotgun (WGS) entry which is preliminary data.</text>
</comment>
<dbReference type="SUPFAM" id="SSF117070">
    <property type="entry name" value="LEA14-like"/>
    <property type="match status" value="1"/>
</dbReference>
<proteinExistence type="predicted"/>